<evidence type="ECO:0000313" key="2">
    <source>
        <dbReference type="Proteomes" id="UP000012329"/>
    </source>
</evidence>
<evidence type="ECO:0000313" key="1">
    <source>
        <dbReference type="EMBL" id="EMY05691.1"/>
    </source>
</evidence>
<name>A0A829DB39_LEPIR</name>
<gene>
    <name evidence="1" type="ORF">LEP1GSC029_2706</name>
</gene>
<comment type="caution">
    <text evidence="1">The sequence shown here is derived from an EMBL/GenBank/DDBJ whole genome shotgun (WGS) entry which is preliminary data.</text>
</comment>
<sequence>MTLNEFAKNVLFGFGLEDKLFSPPVHPVDIRSFDFLNVPSLPAREKKIQISEQKVKFLD</sequence>
<organism evidence="1 2">
    <name type="scientific">Leptospira interrogans str. 2002000626</name>
    <dbReference type="NCBI Taxonomy" id="996803"/>
    <lineage>
        <taxon>Bacteria</taxon>
        <taxon>Pseudomonadati</taxon>
        <taxon>Spirochaetota</taxon>
        <taxon>Spirochaetia</taxon>
        <taxon>Leptospirales</taxon>
        <taxon>Leptospiraceae</taxon>
        <taxon>Leptospira</taxon>
    </lineage>
</organism>
<proteinExistence type="predicted"/>
<dbReference type="Proteomes" id="UP000012329">
    <property type="component" value="Unassembled WGS sequence"/>
</dbReference>
<dbReference type="EMBL" id="AFJL02000076">
    <property type="protein sequence ID" value="EMY05691.1"/>
    <property type="molecule type" value="Genomic_DNA"/>
</dbReference>
<accession>A0A829DB39</accession>
<dbReference type="AlphaFoldDB" id="A0A829DB39"/>
<protein>
    <submittedName>
        <fullName evidence="1">Uncharacterized protein</fullName>
    </submittedName>
</protein>
<reference evidence="1 2" key="1">
    <citation type="submission" date="2013-02" db="EMBL/GenBank/DDBJ databases">
        <authorList>
            <person name="Harkins D.M."/>
            <person name="Durkin A.S."/>
            <person name="Brinkac L.M."/>
            <person name="Haft D.H."/>
            <person name="Selengut J.D."/>
            <person name="Sanka R."/>
            <person name="DePew J."/>
            <person name="Purushe J."/>
            <person name="Whelen A.C."/>
            <person name="Vinetz J.M."/>
            <person name="Sutton G.G."/>
            <person name="Nierman W.C."/>
            <person name="Fouts D.E."/>
        </authorList>
    </citation>
    <scope>NUCLEOTIDE SEQUENCE [LARGE SCALE GENOMIC DNA]</scope>
    <source>
        <strain evidence="1 2">2002000626</strain>
    </source>
</reference>